<keyword evidence="3" id="KW-1133">Transmembrane helix</keyword>
<proteinExistence type="predicted"/>
<gene>
    <name evidence="6" type="ORF">CHS0354_002236</name>
</gene>
<dbReference type="Gene3D" id="3.40.50.2300">
    <property type="match status" value="1"/>
</dbReference>
<dbReference type="InterPro" id="IPR028082">
    <property type="entry name" value="Peripla_BP_I"/>
</dbReference>
<comment type="subcellular location">
    <subcellularLocation>
        <location evidence="1">Membrane</location>
    </subcellularLocation>
</comment>
<dbReference type="SUPFAM" id="SSF53822">
    <property type="entry name" value="Periplasmic binding protein-like I"/>
    <property type="match status" value="1"/>
</dbReference>
<comment type="caution">
    <text evidence="6">The sequence shown here is derived from an EMBL/GenBank/DDBJ whole genome shotgun (WGS) entry which is preliminary data.</text>
</comment>
<evidence type="ECO:0000313" key="7">
    <source>
        <dbReference type="Proteomes" id="UP001195483"/>
    </source>
</evidence>
<keyword evidence="4" id="KW-0472">Membrane</keyword>
<dbReference type="EMBL" id="JAEAOA010000195">
    <property type="protein sequence ID" value="KAK3607260.1"/>
    <property type="molecule type" value="Genomic_DNA"/>
</dbReference>
<evidence type="ECO:0000256" key="1">
    <source>
        <dbReference type="ARBA" id="ARBA00004370"/>
    </source>
</evidence>
<dbReference type="Pfam" id="PF01094">
    <property type="entry name" value="ANF_receptor"/>
    <property type="match status" value="1"/>
</dbReference>
<dbReference type="GO" id="GO:0016020">
    <property type="term" value="C:membrane"/>
    <property type="evidence" value="ECO:0007669"/>
    <property type="project" value="UniProtKB-SubCell"/>
</dbReference>
<dbReference type="AlphaFoldDB" id="A0AAE0WBE8"/>
<reference evidence="6" key="2">
    <citation type="journal article" date="2021" name="Genome Biol. Evol.">
        <title>Developing a high-quality reference genome for a parasitic bivalve with doubly uniparental inheritance (Bivalvia: Unionida).</title>
        <authorList>
            <person name="Smith C.H."/>
        </authorList>
    </citation>
    <scope>NUCLEOTIDE SEQUENCE</scope>
    <source>
        <strain evidence="6">CHS0354</strain>
        <tissue evidence="6">Mantle</tissue>
    </source>
</reference>
<sequence length="117" mass="13776">MFSFAKQIPVRMLEQPWNNSFALDNGYVGTRYAPYLYDATYLYGLWINYTMTHNINVRDGRKFFEFTATTFFTGVSGPVHFDANGDREPFYWFWHFSHPEGYPRIAALANTRSKGYE</sequence>
<evidence type="ECO:0000313" key="6">
    <source>
        <dbReference type="EMBL" id="KAK3607260.1"/>
    </source>
</evidence>
<dbReference type="Proteomes" id="UP001195483">
    <property type="component" value="Unassembled WGS sequence"/>
</dbReference>
<organism evidence="6 7">
    <name type="scientific">Potamilus streckersoni</name>
    <dbReference type="NCBI Taxonomy" id="2493646"/>
    <lineage>
        <taxon>Eukaryota</taxon>
        <taxon>Metazoa</taxon>
        <taxon>Spiralia</taxon>
        <taxon>Lophotrochozoa</taxon>
        <taxon>Mollusca</taxon>
        <taxon>Bivalvia</taxon>
        <taxon>Autobranchia</taxon>
        <taxon>Heteroconchia</taxon>
        <taxon>Palaeoheterodonta</taxon>
        <taxon>Unionida</taxon>
        <taxon>Unionoidea</taxon>
        <taxon>Unionidae</taxon>
        <taxon>Ambleminae</taxon>
        <taxon>Lampsilini</taxon>
        <taxon>Potamilus</taxon>
    </lineage>
</organism>
<evidence type="ECO:0000259" key="5">
    <source>
        <dbReference type="Pfam" id="PF01094"/>
    </source>
</evidence>
<feature type="domain" description="Receptor ligand binding region" evidence="5">
    <location>
        <begin position="29"/>
        <end position="91"/>
    </location>
</feature>
<evidence type="ECO:0000256" key="4">
    <source>
        <dbReference type="ARBA" id="ARBA00023136"/>
    </source>
</evidence>
<dbReference type="InterPro" id="IPR001828">
    <property type="entry name" value="ANF_lig-bd_rcpt"/>
</dbReference>
<accession>A0AAE0WBE8</accession>
<name>A0AAE0WBE8_9BIVA</name>
<keyword evidence="7" id="KW-1185">Reference proteome</keyword>
<protein>
    <recommendedName>
        <fullName evidence="5">Receptor ligand binding region domain-containing protein</fullName>
    </recommendedName>
</protein>
<keyword evidence="2" id="KW-0812">Transmembrane</keyword>
<reference evidence="6" key="3">
    <citation type="submission" date="2023-05" db="EMBL/GenBank/DDBJ databases">
        <authorList>
            <person name="Smith C.H."/>
        </authorList>
    </citation>
    <scope>NUCLEOTIDE SEQUENCE</scope>
    <source>
        <strain evidence="6">CHS0354</strain>
        <tissue evidence="6">Mantle</tissue>
    </source>
</reference>
<feature type="non-terminal residue" evidence="6">
    <location>
        <position position="117"/>
    </location>
</feature>
<evidence type="ECO:0000256" key="3">
    <source>
        <dbReference type="ARBA" id="ARBA00022989"/>
    </source>
</evidence>
<reference evidence="6" key="1">
    <citation type="journal article" date="2021" name="Genome Biol. Evol.">
        <title>A High-Quality Reference Genome for a Parasitic Bivalve with Doubly Uniparental Inheritance (Bivalvia: Unionida).</title>
        <authorList>
            <person name="Smith C.H."/>
        </authorList>
    </citation>
    <scope>NUCLEOTIDE SEQUENCE</scope>
    <source>
        <strain evidence="6">CHS0354</strain>
    </source>
</reference>
<evidence type="ECO:0000256" key="2">
    <source>
        <dbReference type="ARBA" id="ARBA00022692"/>
    </source>
</evidence>